<dbReference type="HAMAP" id="MF_00048">
    <property type="entry name" value="UPF0102"/>
    <property type="match status" value="1"/>
</dbReference>
<gene>
    <name evidence="3" type="ORF">A7E75_10205</name>
</gene>
<dbReference type="GO" id="GO:0003676">
    <property type="term" value="F:nucleic acid binding"/>
    <property type="evidence" value="ECO:0007669"/>
    <property type="project" value="InterPro"/>
</dbReference>
<name>A0A1L3GHI1_SYNAC</name>
<dbReference type="NCBIfam" id="NF009150">
    <property type="entry name" value="PRK12497.1-3"/>
    <property type="match status" value="1"/>
</dbReference>
<dbReference type="KEGG" id="pace:A6070_04210"/>
<dbReference type="Pfam" id="PF02021">
    <property type="entry name" value="UPF0102"/>
    <property type="match status" value="1"/>
</dbReference>
<accession>A0A1L3GHI1</accession>
<keyword evidence="4" id="KW-1185">Reference proteome</keyword>
<dbReference type="Proteomes" id="UP000182264">
    <property type="component" value="Chromosome"/>
</dbReference>
<proteinExistence type="inferred from homology"/>
<dbReference type="NCBIfam" id="TIGR00252">
    <property type="entry name" value="YraN family protein"/>
    <property type="match status" value="1"/>
</dbReference>
<protein>
    <recommendedName>
        <fullName evidence="2">UPF0102 protein A7E75_10205</fullName>
    </recommendedName>
</protein>
<evidence type="ECO:0000313" key="4">
    <source>
        <dbReference type="Proteomes" id="UP000182264"/>
    </source>
</evidence>
<dbReference type="InterPro" id="IPR011856">
    <property type="entry name" value="tRNA_endonuc-like_dom_sf"/>
</dbReference>
<comment type="similarity">
    <text evidence="1 2">Belongs to the UPF0102 family.</text>
</comment>
<reference evidence="3 4" key="1">
    <citation type="journal article" date="2017" name="Genome Announc.">
        <title>Complete Genome Sequences of Two Acetylene-Fermenting Pelobacter acetylenicus Strains.</title>
        <authorList>
            <person name="Sutton J.M."/>
            <person name="Baesman S.M."/>
            <person name="Fierst J.L."/>
            <person name="Poret-Peterson A.T."/>
            <person name="Oremland R.S."/>
            <person name="Dunlap D.S."/>
            <person name="Akob D.M."/>
        </authorList>
    </citation>
    <scope>NUCLEOTIDE SEQUENCE [LARGE SCALE GENOMIC DNA]</scope>
    <source>
        <strain evidence="3 4">DSM 3247</strain>
    </source>
</reference>
<sequence>MTCRHLSLGRWGEDVASSYLIRQGMKILGRNVRTPVGEIDIVARCRRTLVFVEVKTRRGLSRGYPQEAVGMAKQRQILRAAQWYVNEQRLEKLQARFDVVAVLGDGESARIQHIAAAFDADGW</sequence>
<dbReference type="SUPFAM" id="SSF52980">
    <property type="entry name" value="Restriction endonuclease-like"/>
    <property type="match status" value="1"/>
</dbReference>
<dbReference type="PANTHER" id="PTHR34039">
    <property type="entry name" value="UPF0102 PROTEIN YRAN"/>
    <property type="match status" value="1"/>
</dbReference>
<dbReference type="Gene3D" id="3.40.1350.10">
    <property type="match status" value="1"/>
</dbReference>
<dbReference type="InterPro" id="IPR003509">
    <property type="entry name" value="UPF0102_YraN-like"/>
</dbReference>
<dbReference type="OrthoDB" id="9794876at2"/>
<dbReference type="CDD" id="cd20736">
    <property type="entry name" value="PoNe_Nuclease"/>
    <property type="match status" value="1"/>
</dbReference>
<dbReference type="RefSeq" id="WP_072287200.1">
    <property type="nucleotide sequence ID" value="NZ_CP015455.1"/>
</dbReference>
<dbReference type="PANTHER" id="PTHR34039:SF1">
    <property type="entry name" value="UPF0102 PROTEIN YRAN"/>
    <property type="match status" value="1"/>
</dbReference>
<organism evidence="3 4">
    <name type="scientific">Syntrophotalea acetylenica</name>
    <name type="common">Pelobacter acetylenicus</name>
    <dbReference type="NCBI Taxonomy" id="29542"/>
    <lineage>
        <taxon>Bacteria</taxon>
        <taxon>Pseudomonadati</taxon>
        <taxon>Thermodesulfobacteriota</taxon>
        <taxon>Desulfuromonadia</taxon>
        <taxon>Desulfuromonadales</taxon>
        <taxon>Syntrophotaleaceae</taxon>
        <taxon>Syntrophotalea</taxon>
    </lineage>
</organism>
<dbReference type="AlphaFoldDB" id="A0A1L3GHI1"/>
<dbReference type="InterPro" id="IPR011335">
    <property type="entry name" value="Restrct_endonuc-II-like"/>
</dbReference>
<dbReference type="EMBL" id="CP015518">
    <property type="protein sequence ID" value="APG25349.1"/>
    <property type="molecule type" value="Genomic_DNA"/>
</dbReference>
<evidence type="ECO:0000256" key="1">
    <source>
        <dbReference type="ARBA" id="ARBA00006738"/>
    </source>
</evidence>
<evidence type="ECO:0000256" key="2">
    <source>
        <dbReference type="HAMAP-Rule" id="MF_00048"/>
    </source>
</evidence>
<dbReference type="STRING" id="29542.A6070_04210"/>
<dbReference type="NCBIfam" id="NF009154">
    <property type="entry name" value="PRK12497.3-3"/>
    <property type="match status" value="1"/>
</dbReference>
<evidence type="ECO:0000313" key="3">
    <source>
        <dbReference type="EMBL" id="APG25349.1"/>
    </source>
</evidence>